<accession>A0A6G0W155</accession>
<proteinExistence type="predicted"/>
<dbReference type="Proteomes" id="UP000478052">
    <property type="component" value="Unassembled WGS sequence"/>
</dbReference>
<feature type="non-terminal residue" evidence="1">
    <location>
        <position position="1"/>
    </location>
</feature>
<keyword evidence="2" id="KW-1185">Reference proteome</keyword>
<name>A0A6G0W155_APHCR</name>
<evidence type="ECO:0000313" key="2">
    <source>
        <dbReference type="Proteomes" id="UP000478052"/>
    </source>
</evidence>
<feature type="non-terminal residue" evidence="1">
    <location>
        <position position="116"/>
    </location>
</feature>
<comment type="caution">
    <text evidence="1">The sequence shown here is derived from an EMBL/GenBank/DDBJ whole genome shotgun (WGS) entry which is preliminary data.</text>
</comment>
<reference evidence="1 2" key="1">
    <citation type="submission" date="2019-08" db="EMBL/GenBank/DDBJ databases">
        <title>Whole genome of Aphis craccivora.</title>
        <authorList>
            <person name="Voronova N.V."/>
            <person name="Shulinski R.S."/>
            <person name="Bandarenka Y.V."/>
            <person name="Zhorov D.G."/>
            <person name="Warner D."/>
        </authorList>
    </citation>
    <scope>NUCLEOTIDE SEQUENCE [LARGE SCALE GENOMIC DNA]</scope>
    <source>
        <strain evidence="1">180601</strain>
        <tissue evidence="1">Whole Body</tissue>
    </source>
</reference>
<gene>
    <name evidence="1" type="ORF">FWK35_00024340</name>
</gene>
<protein>
    <submittedName>
        <fullName evidence="1">Tigger transposable element-derived protein 4-like</fullName>
    </submittedName>
</protein>
<dbReference type="AlphaFoldDB" id="A0A6G0W155"/>
<dbReference type="EMBL" id="VUJU01009898">
    <property type="protein sequence ID" value="KAF0716988.1"/>
    <property type="molecule type" value="Genomic_DNA"/>
</dbReference>
<sequence length="116" mass="13145">KSESFSTGVRYNPFPKCNGTFLLNSLATLITLGTPPANVPKTDKPAKIGINERQGVCRSIFSRGRHNLIDCYLAQIPKQLLRDNANLIVLFKQDETNSKHVYMEHYSGDMSYRNRI</sequence>
<organism evidence="1 2">
    <name type="scientific">Aphis craccivora</name>
    <name type="common">Cowpea aphid</name>
    <dbReference type="NCBI Taxonomy" id="307492"/>
    <lineage>
        <taxon>Eukaryota</taxon>
        <taxon>Metazoa</taxon>
        <taxon>Ecdysozoa</taxon>
        <taxon>Arthropoda</taxon>
        <taxon>Hexapoda</taxon>
        <taxon>Insecta</taxon>
        <taxon>Pterygota</taxon>
        <taxon>Neoptera</taxon>
        <taxon>Paraneoptera</taxon>
        <taxon>Hemiptera</taxon>
        <taxon>Sternorrhyncha</taxon>
        <taxon>Aphidomorpha</taxon>
        <taxon>Aphidoidea</taxon>
        <taxon>Aphididae</taxon>
        <taxon>Aphidini</taxon>
        <taxon>Aphis</taxon>
        <taxon>Aphis</taxon>
    </lineage>
</organism>
<evidence type="ECO:0000313" key="1">
    <source>
        <dbReference type="EMBL" id="KAF0716988.1"/>
    </source>
</evidence>